<protein>
    <submittedName>
        <fullName evidence="1">Uncharacterized protein</fullName>
    </submittedName>
</protein>
<sequence length="59" mass="6878">MIYKNILILIYILISQVHAQNESEYVIFTTSGYEVAAEMIAKLHREDVEENYQLTTDIV</sequence>
<dbReference type="AlphaFoldDB" id="A0A382TTB7"/>
<dbReference type="EMBL" id="UINC01138642">
    <property type="protein sequence ID" value="SVD24718.1"/>
    <property type="molecule type" value="Genomic_DNA"/>
</dbReference>
<accession>A0A382TTB7</accession>
<organism evidence="1">
    <name type="scientific">marine metagenome</name>
    <dbReference type="NCBI Taxonomy" id="408172"/>
    <lineage>
        <taxon>unclassified sequences</taxon>
        <taxon>metagenomes</taxon>
        <taxon>ecological metagenomes</taxon>
    </lineage>
</organism>
<feature type="non-terminal residue" evidence="1">
    <location>
        <position position="59"/>
    </location>
</feature>
<reference evidence="1" key="1">
    <citation type="submission" date="2018-05" db="EMBL/GenBank/DDBJ databases">
        <authorList>
            <person name="Lanie J.A."/>
            <person name="Ng W.-L."/>
            <person name="Kazmierczak K.M."/>
            <person name="Andrzejewski T.M."/>
            <person name="Davidsen T.M."/>
            <person name="Wayne K.J."/>
            <person name="Tettelin H."/>
            <person name="Glass J.I."/>
            <person name="Rusch D."/>
            <person name="Podicherti R."/>
            <person name="Tsui H.-C.T."/>
            <person name="Winkler M.E."/>
        </authorList>
    </citation>
    <scope>NUCLEOTIDE SEQUENCE</scope>
</reference>
<gene>
    <name evidence="1" type="ORF">METZ01_LOCUS377572</name>
</gene>
<evidence type="ECO:0000313" key="1">
    <source>
        <dbReference type="EMBL" id="SVD24718.1"/>
    </source>
</evidence>
<proteinExistence type="predicted"/>
<name>A0A382TTB7_9ZZZZ</name>